<dbReference type="Gene3D" id="1.10.10.60">
    <property type="entry name" value="Homeodomain-like"/>
    <property type="match status" value="1"/>
</dbReference>
<dbReference type="PANTHER" id="PTHR43479">
    <property type="entry name" value="ACREF/ENVCD OPERON REPRESSOR-RELATED"/>
    <property type="match status" value="1"/>
</dbReference>
<dbReference type="EMBL" id="CP002780">
    <property type="protein sequence ID" value="AEG60735.1"/>
    <property type="molecule type" value="Genomic_DNA"/>
</dbReference>
<protein>
    <submittedName>
        <fullName evidence="4">Regulatory protein TetR</fullName>
    </submittedName>
</protein>
<dbReference type="HOGENOM" id="CLU_069356_30_3_9"/>
<dbReference type="InterPro" id="IPR009057">
    <property type="entry name" value="Homeodomain-like_sf"/>
</dbReference>
<keyword evidence="5" id="KW-1185">Reference proteome</keyword>
<dbReference type="eggNOG" id="COG1309">
    <property type="taxonomic scope" value="Bacteria"/>
</dbReference>
<evidence type="ECO:0000313" key="4">
    <source>
        <dbReference type="EMBL" id="AEG60735.1"/>
    </source>
</evidence>
<proteinExistence type="predicted"/>
<dbReference type="OrthoDB" id="9812134at2"/>
<feature type="DNA-binding region" description="H-T-H motif" evidence="2">
    <location>
        <begin position="24"/>
        <end position="43"/>
    </location>
</feature>
<evidence type="ECO:0000259" key="3">
    <source>
        <dbReference type="PROSITE" id="PS50977"/>
    </source>
</evidence>
<dbReference type="InterPro" id="IPR036271">
    <property type="entry name" value="Tet_transcr_reg_TetR-rel_C_sf"/>
</dbReference>
<dbReference type="KEGG" id="dru:Desru_2504"/>
<name>F6DP16_DESRL</name>
<dbReference type="SUPFAM" id="SSF48498">
    <property type="entry name" value="Tetracyclin repressor-like, C-terminal domain"/>
    <property type="match status" value="1"/>
</dbReference>
<dbReference type="PRINTS" id="PR00455">
    <property type="entry name" value="HTHTETR"/>
</dbReference>
<dbReference type="AlphaFoldDB" id="F6DP16"/>
<dbReference type="Proteomes" id="UP000009234">
    <property type="component" value="Chromosome"/>
</dbReference>
<feature type="domain" description="HTH tetR-type" evidence="3">
    <location>
        <begin position="1"/>
        <end position="61"/>
    </location>
</feature>
<dbReference type="InterPro" id="IPR023772">
    <property type="entry name" value="DNA-bd_HTH_TetR-type_CS"/>
</dbReference>
<reference evidence="5" key="1">
    <citation type="submission" date="2011-05" db="EMBL/GenBank/DDBJ databases">
        <title>Complete sequence of Desulfotomaculum ruminis DSM 2154.</title>
        <authorList>
            <person name="Lucas S."/>
            <person name="Copeland A."/>
            <person name="Lapidus A."/>
            <person name="Cheng J.-F."/>
            <person name="Goodwin L."/>
            <person name="Pitluck S."/>
            <person name="Lu M."/>
            <person name="Detter J.C."/>
            <person name="Han C."/>
            <person name="Tapia R."/>
            <person name="Land M."/>
            <person name="Hauser L."/>
            <person name="Kyrpides N."/>
            <person name="Ivanova N."/>
            <person name="Mikhailova N."/>
            <person name="Pagani I."/>
            <person name="Stams A.J.M."/>
            <person name="Plugge C.M."/>
            <person name="Muyzer G."/>
            <person name="Kuever J."/>
            <person name="Parshina S.N."/>
            <person name="Ivanova A.E."/>
            <person name="Nazina T.N."/>
            <person name="Brambilla E."/>
            <person name="Spring S."/>
            <person name="Klenk H.-P."/>
            <person name="Woyke T."/>
        </authorList>
    </citation>
    <scope>NUCLEOTIDE SEQUENCE [LARGE SCALE GENOMIC DNA]</scope>
    <source>
        <strain evidence="5">ATCC 23193 / DSM 2154 / NCIB 8452 / DL</strain>
    </source>
</reference>
<organism evidence="4 5">
    <name type="scientific">Desulforamulus ruminis (strain ATCC 23193 / DSM 2154 / NCIMB 8452 / DL)</name>
    <name type="common">Desulfotomaculum ruminis</name>
    <dbReference type="NCBI Taxonomy" id="696281"/>
    <lineage>
        <taxon>Bacteria</taxon>
        <taxon>Bacillati</taxon>
        <taxon>Bacillota</taxon>
        <taxon>Clostridia</taxon>
        <taxon>Eubacteriales</taxon>
        <taxon>Peptococcaceae</taxon>
        <taxon>Desulforamulus</taxon>
    </lineage>
</organism>
<dbReference type="PANTHER" id="PTHR43479:SF11">
    <property type="entry name" value="ACREF_ENVCD OPERON REPRESSOR-RELATED"/>
    <property type="match status" value="1"/>
</dbReference>
<dbReference type="Gene3D" id="1.10.357.10">
    <property type="entry name" value="Tetracycline Repressor, domain 2"/>
    <property type="match status" value="1"/>
</dbReference>
<dbReference type="Pfam" id="PF00440">
    <property type="entry name" value="TetR_N"/>
    <property type="match status" value="1"/>
</dbReference>
<sequence length="188" mass="21844">MKTRNRILFAFKELVEEKGFYNATVDELAGRYGISKRTIYRHFSSKEEMIETVLQEFIRETERQVDLALASSEDPAEKITHFIKALSARLRMFNPRLFSDIQRYYPHLWEEVEKLRANKIQHIIKIIMEGRCQGYFKEINPVVATAALLAMVQAIVTPNFVLEHNLTAEEAFTTVINTFLYGIVANQP</sequence>
<dbReference type="InterPro" id="IPR001647">
    <property type="entry name" value="HTH_TetR"/>
</dbReference>
<gene>
    <name evidence="4" type="ordered locus">Desru_2504</name>
</gene>
<dbReference type="PROSITE" id="PS50977">
    <property type="entry name" value="HTH_TETR_2"/>
    <property type="match status" value="1"/>
</dbReference>
<accession>F6DP16</accession>
<dbReference type="RefSeq" id="WP_013842491.1">
    <property type="nucleotide sequence ID" value="NC_015589.1"/>
</dbReference>
<evidence type="ECO:0000256" key="1">
    <source>
        <dbReference type="ARBA" id="ARBA00023125"/>
    </source>
</evidence>
<dbReference type="GO" id="GO:0003677">
    <property type="term" value="F:DNA binding"/>
    <property type="evidence" value="ECO:0007669"/>
    <property type="project" value="UniProtKB-UniRule"/>
</dbReference>
<dbReference type="STRING" id="696281.Desru_2504"/>
<keyword evidence="1 2" id="KW-0238">DNA-binding</keyword>
<dbReference type="InterPro" id="IPR050624">
    <property type="entry name" value="HTH-type_Tx_Regulator"/>
</dbReference>
<dbReference type="SUPFAM" id="SSF46689">
    <property type="entry name" value="Homeodomain-like"/>
    <property type="match status" value="1"/>
</dbReference>
<reference evidence="4 5" key="2">
    <citation type="journal article" date="2012" name="Stand. Genomic Sci.">
        <title>Complete genome sequence of the sulfate-reducing firmicute Desulfotomaculum ruminis type strain (DL(T)).</title>
        <authorList>
            <person name="Spring S."/>
            <person name="Visser M."/>
            <person name="Lu M."/>
            <person name="Copeland A."/>
            <person name="Lapidus A."/>
            <person name="Lucas S."/>
            <person name="Cheng J.F."/>
            <person name="Han C."/>
            <person name="Tapia R."/>
            <person name="Goodwin L.A."/>
            <person name="Pitluck S."/>
            <person name="Ivanova N."/>
            <person name="Land M."/>
            <person name="Hauser L."/>
            <person name="Larimer F."/>
            <person name="Rohde M."/>
            <person name="Goker M."/>
            <person name="Detter J.C."/>
            <person name="Kyrpides N.C."/>
            <person name="Woyke T."/>
            <person name="Schaap P.J."/>
            <person name="Plugge C.M."/>
            <person name="Muyzer G."/>
            <person name="Kuever J."/>
            <person name="Pereira I.A."/>
            <person name="Parshina S.N."/>
            <person name="Bernier-Latmani R."/>
            <person name="Stams A.J."/>
            <person name="Klenk H.P."/>
        </authorList>
    </citation>
    <scope>NUCLEOTIDE SEQUENCE [LARGE SCALE GENOMIC DNA]</scope>
    <source>
        <strain evidence="5">ATCC 23193 / DSM 2154 / NCIB 8452 / DL</strain>
    </source>
</reference>
<dbReference type="PROSITE" id="PS01081">
    <property type="entry name" value="HTH_TETR_1"/>
    <property type="match status" value="1"/>
</dbReference>
<evidence type="ECO:0000256" key="2">
    <source>
        <dbReference type="PROSITE-ProRule" id="PRU00335"/>
    </source>
</evidence>
<evidence type="ECO:0000313" key="5">
    <source>
        <dbReference type="Proteomes" id="UP000009234"/>
    </source>
</evidence>